<evidence type="ECO:0000313" key="2">
    <source>
        <dbReference type="Proteomes" id="UP000325081"/>
    </source>
</evidence>
<sequence length="127" mass="15230">MQTNLIWVQELMHEGGRKWNRKLVENIFTDKDANAILNIEGLDPTQKYRLTWEWTADGNFSVSSSYAKRAEIIWKLSPITWEGIRAYKDNFKQWWTKACSVNNSPTSERRLQLSSYILWWMWKTRNL</sequence>
<protein>
    <submittedName>
        <fullName evidence="1">30S ribosomal protein S2</fullName>
    </submittedName>
</protein>
<keyword evidence="2" id="KW-1185">Reference proteome</keyword>
<dbReference type="GO" id="GO:0005840">
    <property type="term" value="C:ribosome"/>
    <property type="evidence" value="ECO:0007669"/>
    <property type="project" value="UniProtKB-KW"/>
</dbReference>
<reference evidence="2" key="1">
    <citation type="journal article" date="2019" name="Curr. Biol.">
        <title>Genome Sequence of Striga asiatica Provides Insight into the Evolution of Plant Parasitism.</title>
        <authorList>
            <person name="Yoshida S."/>
            <person name="Kim S."/>
            <person name="Wafula E.K."/>
            <person name="Tanskanen J."/>
            <person name="Kim Y.M."/>
            <person name="Honaas L."/>
            <person name="Yang Z."/>
            <person name="Spallek T."/>
            <person name="Conn C.E."/>
            <person name="Ichihashi Y."/>
            <person name="Cheong K."/>
            <person name="Cui S."/>
            <person name="Der J.P."/>
            <person name="Gundlach H."/>
            <person name="Jiao Y."/>
            <person name="Hori C."/>
            <person name="Ishida J.K."/>
            <person name="Kasahara H."/>
            <person name="Kiba T."/>
            <person name="Kim M.S."/>
            <person name="Koo N."/>
            <person name="Laohavisit A."/>
            <person name="Lee Y.H."/>
            <person name="Lumba S."/>
            <person name="McCourt P."/>
            <person name="Mortimer J.C."/>
            <person name="Mutuku J.M."/>
            <person name="Nomura T."/>
            <person name="Sasaki-Sekimoto Y."/>
            <person name="Seto Y."/>
            <person name="Wang Y."/>
            <person name="Wakatake T."/>
            <person name="Sakakibara H."/>
            <person name="Demura T."/>
            <person name="Yamaguchi S."/>
            <person name="Yoneyama K."/>
            <person name="Manabe R.I."/>
            <person name="Nelson D.C."/>
            <person name="Schulman A.H."/>
            <person name="Timko M.P."/>
            <person name="dePamphilis C.W."/>
            <person name="Choi D."/>
            <person name="Shirasu K."/>
        </authorList>
    </citation>
    <scope>NUCLEOTIDE SEQUENCE [LARGE SCALE GENOMIC DNA]</scope>
    <source>
        <strain evidence="2">cv. UVA1</strain>
    </source>
</reference>
<proteinExistence type="predicted"/>
<name>A0A5A7QHX3_STRAF</name>
<keyword evidence="1" id="KW-0689">Ribosomal protein</keyword>
<organism evidence="1 2">
    <name type="scientific">Striga asiatica</name>
    <name type="common">Asiatic witchweed</name>
    <name type="synonym">Buchnera asiatica</name>
    <dbReference type="NCBI Taxonomy" id="4170"/>
    <lineage>
        <taxon>Eukaryota</taxon>
        <taxon>Viridiplantae</taxon>
        <taxon>Streptophyta</taxon>
        <taxon>Embryophyta</taxon>
        <taxon>Tracheophyta</taxon>
        <taxon>Spermatophyta</taxon>
        <taxon>Magnoliopsida</taxon>
        <taxon>eudicotyledons</taxon>
        <taxon>Gunneridae</taxon>
        <taxon>Pentapetalae</taxon>
        <taxon>asterids</taxon>
        <taxon>lamiids</taxon>
        <taxon>Lamiales</taxon>
        <taxon>Orobanchaceae</taxon>
        <taxon>Buchnereae</taxon>
        <taxon>Striga</taxon>
    </lineage>
</organism>
<evidence type="ECO:0000313" key="1">
    <source>
        <dbReference type="EMBL" id="GER44975.1"/>
    </source>
</evidence>
<dbReference type="AlphaFoldDB" id="A0A5A7QHX3"/>
<accession>A0A5A7QHX3</accession>
<comment type="caution">
    <text evidence="1">The sequence shown here is derived from an EMBL/GenBank/DDBJ whole genome shotgun (WGS) entry which is preliminary data.</text>
</comment>
<dbReference type="OrthoDB" id="914203at2759"/>
<keyword evidence="1" id="KW-0687">Ribonucleoprotein</keyword>
<dbReference type="EMBL" id="BKCP01007181">
    <property type="protein sequence ID" value="GER44975.1"/>
    <property type="molecule type" value="Genomic_DNA"/>
</dbReference>
<dbReference type="Proteomes" id="UP000325081">
    <property type="component" value="Unassembled WGS sequence"/>
</dbReference>
<gene>
    <name evidence="1" type="ORF">STAS_21895</name>
</gene>